<evidence type="ECO:0000313" key="3">
    <source>
        <dbReference type="Proteomes" id="UP000823388"/>
    </source>
</evidence>
<dbReference type="EMBL" id="CM029052">
    <property type="protein sequence ID" value="KAG2559109.1"/>
    <property type="molecule type" value="Genomic_DNA"/>
</dbReference>
<comment type="caution">
    <text evidence="2">The sequence shown here is derived from an EMBL/GenBank/DDBJ whole genome shotgun (WGS) entry which is preliminary data.</text>
</comment>
<keyword evidence="1" id="KW-0472">Membrane</keyword>
<dbReference type="Proteomes" id="UP000823388">
    <property type="component" value="Chromosome 8N"/>
</dbReference>
<sequence length="74" mass="8509">MTRSIHKKERRDFFIGTPHRSFGMSEEINPNVAVLMFYFKIISLMKKLQSAAALASKIGFFIGILCTLLRTIWS</sequence>
<keyword evidence="1" id="KW-1133">Transmembrane helix</keyword>
<gene>
    <name evidence="2" type="ORF">PVAP13_8NG318400</name>
</gene>
<evidence type="ECO:0000256" key="1">
    <source>
        <dbReference type="SAM" id="Phobius"/>
    </source>
</evidence>
<proteinExistence type="predicted"/>
<evidence type="ECO:0000313" key="2">
    <source>
        <dbReference type="EMBL" id="KAG2559109.1"/>
    </source>
</evidence>
<name>A0A8T0PEQ2_PANVG</name>
<accession>A0A8T0PEQ2</accession>
<keyword evidence="3" id="KW-1185">Reference proteome</keyword>
<keyword evidence="1" id="KW-0812">Transmembrane</keyword>
<feature type="transmembrane region" description="Helical" evidence="1">
    <location>
        <begin position="51"/>
        <end position="73"/>
    </location>
</feature>
<protein>
    <submittedName>
        <fullName evidence="2">Uncharacterized protein</fullName>
    </submittedName>
</protein>
<reference evidence="2" key="1">
    <citation type="submission" date="2020-05" db="EMBL/GenBank/DDBJ databases">
        <title>WGS assembly of Panicum virgatum.</title>
        <authorList>
            <person name="Lovell J.T."/>
            <person name="Jenkins J."/>
            <person name="Shu S."/>
            <person name="Juenger T.E."/>
            <person name="Schmutz J."/>
        </authorList>
    </citation>
    <scope>NUCLEOTIDE SEQUENCE</scope>
    <source>
        <strain evidence="2">AP13</strain>
    </source>
</reference>
<dbReference type="AlphaFoldDB" id="A0A8T0PEQ2"/>
<organism evidence="2 3">
    <name type="scientific">Panicum virgatum</name>
    <name type="common">Blackwell switchgrass</name>
    <dbReference type="NCBI Taxonomy" id="38727"/>
    <lineage>
        <taxon>Eukaryota</taxon>
        <taxon>Viridiplantae</taxon>
        <taxon>Streptophyta</taxon>
        <taxon>Embryophyta</taxon>
        <taxon>Tracheophyta</taxon>
        <taxon>Spermatophyta</taxon>
        <taxon>Magnoliopsida</taxon>
        <taxon>Liliopsida</taxon>
        <taxon>Poales</taxon>
        <taxon>Poaceae</taxon>
        <taxon>PACMAD clade</taxon>
        <taxon>Panicoideae</taxon>
        <taxon>Panicodae</taxon>
        <taxon>Paniceae</taxon>
        <taxon>Panicinae</taxon>
        <taxon>Panicum</taxon>
        <taxon>Panicum sect. Hiantes</taxon>
    </lineage>
</organism>